<dbReference type="PANTHER" id="PTHR42827:SF1">
    <property type="entry name" value="IRON-SULFUR CLUSTER-BINDING PROTEIN"/>
    <property type="match status" value="1"/>
</dbReference>
<evidence type="ECO:0000313" key="1">
    <source>
        <dbReference type="EMBL" id="KUK36997.1"/>
    </source>
</evidence>
<accession>A0A101FH93</accession>
<name>A0A101FH93_9THEO</name>
<gene>
    <name evidence="1" type="ORF">XD66_0303</name>
</gene>
<dbReference type="OMA" id="DVCGKCA"/>
<dbReference type="EMBL" id="LGFO01000020">
    <property type="protein sequence ID" value="KUK36997.1"/>
    <property type="molecule type" value="Genomic_DNA"/>
</dbReference>
<dbReference type="PANTHER" id="PTHR42827">
    <property type="entry name" value="IRON-SULFUR CLUSTER-BINDING PROTEIN-RELATED"/>
    <property type="match status" value="1"/>
</dbReference>
<reference evidence="2" key="1">
    <citation type="journal article" date="2015" name="MBio">
        <title>Genome-Resolved Metagenomic Analysis Reveals Roles for Candidate Phyla and Other Microbial Community Members in Biogeochemical Transformations in Oil Reservoirs.</title>
        <authorList>
            <person name="Hu P."/>
            <person name="Tom L."/>
            <person name="Singh A."/>
            <person name="Thomas B.C."/>
            <person name="Baker B.J."/>
            <person name="Piceno Y.M."/>
            <person name="Andersen G.L."/>
            <person name="Banfield J.F."/>
        </authorList>
    </citation>
    <scope>NUCLEOTIDE SEQUENCE [LARGE SCALE GENOMIC DNA]</scope>
</reference>
<organism evidence="1 2">
    <name type="scientific">Thermacetogenium phaeum</name>
    <dbReference type="NCBI Taxonomy" id="85874"/>
    <lineage>
        <taxon>Bacteria</taxon>
        <taxon>Bacillati</taxon>
        <taxon>Bacillota</taxon>
        <taxon>Clostridia</taxon>
        <taxon>Thermoanaerobacterales</taxon>
        <taxon>Thermoanaerobacteraceae</taxon>
        <taxon>Thermacetogenium</taxon>
    </lineage>
</organism>
<sequence>MKEIEELIREGIKETVRGFGGKTVYRAPLIGFASADNPGFGKLSAVAGRGHLRPQDLLPGARSVVAFFLPFSEELVLRHKKHPFISREWAEAYIETNRLIAAICQHLCEELRRAGVDAAWQQPTHNFDPVSLASRWSHKHVAYLCGLGTFGLHTMLITDSGCAGRLGSLVVSAELQETPSPQMEYCLYRRGLVCNYCIRACPVGALEKDGLDKQECYRCLLRADGYYNDLGLSDVCGKCATGPCALSVPP</sequence>
<protein>
    <submittedName>
        <fullName evidence="1">4Fe-4S ferredoxin</fullName>
    </submittedName>
</protein>
<proteinExistence type="predicted"/>
<dbReference type="PATRIC" id="fig|85874.4.peg.1435"/>
<dbReference type="AlphaFoldDB" id="A0A101FH93"/>
<comment type="caution">
    <text evidence="1">The sequence shown here is derived from an EMBL/GenBank/DDBJ whole genome shotgun (WGS) entry which is preliminary data.</text>
</comment>
<evidence type="ECO:0000313" key="2">
    <source>
        <dbReference type="Proteomes" id="UP000053326"/>
    </source>
</evidence>
<dbReference type="Proteomes" id="UP000053326">
    <property type="component" value="Unassembled WGS sequence"/>
</dbReference>